<evidence type="ECO:0000313" key="4">
    <source>
        <dbReference type="Proteomes" id="UP001642409"/>
    </source>
</evidence>
<evidence type="ECO:0000313" key="3">
    <source>
        <dbReference type="EMBL" id="CAL6092880.1"/>
    </source>
</evidence>
<name>A0AA86QEX8_9EUKA</name>
<keyword evidence="1" id="KW-1133">Transmembrane helix</keyword>
<gene>
    <name evidence="2" type="ORF">HINF_LOCUS39532</name>
    <name evidence="3" type="ORF">HINF_LOCUS66502</name>
</gene>
<accession>A0AA86QEX8</accession>
<dbReference type="AlphaFoldDB" id="A0AA86QEX8"/>
<comment type="caution">
    <text evidence="2">The sequence shown here is derived from an EMBL/GenBank/DDBJ whole genome shotgun (WGS) entry which is preliminary data.</text>
</comment>
<proteinExistence type="predicted"/>
<feature type="transmembrane region" description="Helical" evidence="1">
    <location>
        <begin position="56"/>
        <end position="77"/>
    </location>
</feature>
<feature type="transmembrane region" description="Helical" evidence="1">
    <location>
        <begin position="109"/>
        <end position="127"/>
    </location>
</feature>
<sequence length="138" mass="15834">MITVIHSLSLNADQKQTLDIGQLLIKWLVNRANIFTNKENLMSLIHLLINFGNLQILLNNSTIILICIAYSSLNANLQNKKCLTMKGMIQNVQQYCFTQTCITQMEWMALYKCIIAFIMGIFARQGFQQLNTLLQMCI</sequence>
<keyword evidence="1" id="KW-0472">Membrane</keyword>
<evidence type="ECO:0000313" key="2">
    <source>
        <dbReference type="EMBL" id="CAI9951887.1"/>
    </source>
</evidence>
<evidence type="ECO:0000256" key="1">
    <source>
        <dbReference type="SAM" id="Phobius"/>
    </source>
</evidence>
<dbReference type="EMBL" id="CAXDID020000449">
    <property type="protein sequence ID" value="CAL6092880.1"/>
    <property type="molecule type" value="Genomic_DNA"/>
</dbReference>
<dbReference type="EMBL" id="CATOUU010000827">
    <property type="protein sequence ID" value="CAI9951887.1"/>
    <property type="molecule type" value="Genomic_DNA"/>
</dbReference>
<protein>
    <submittedName>
        <fullName evidence="3">Hypothetical_protein</fullName>
    </submittedName>
</protein>
<dbReference type="Proteomes" id="UP001642409">
    <property type="component" value="Unassembled WGS sequence"/>
</dbReference>
<organism evidence="2">
    <name type="scientific">Hexamita inflata</name>
    <dbReference type="NCBI Taxonomy" id="28002"/>
    <lineage>
        <taxon>Eukaryota</taxon>
        <taxon>Metamonada</taxon>
        <taxon>Diplomonadida</taxon>
        <taxon>Hexamitidae</taxon>
        <taxon>Hexamitinae</taxon>
        <taxon>Hexamita</taxon>
    </lineage>
</organism>
<keyword evidence="4" id="KW-1185">Reference proteome</keyword>
<reference evidence="3 4" key="2">
    <citation type="submission" date="2024-07" db="EMBL/GenBank/DDBJ databases">
        <authorList>
            <person name="Akdeniz Z."/>
        </authorList>
    </citation>
    <scope>NUCLEOTIDE SEQUENCE [LARGE SCALE GENOMIC DNA]</scope>
</reference>
<keyword evidence="1" id="KW-0812">Transmembrane</keyword>
<reference evidence="2" key="1">
    <citation type="submission" date="2023-06" db="EMBL/GenBank/DDBJ databases">
        <authorList>
            <person name="Kurt Z."/>
        </authorList>
    </citation>
    <scope>NUCLEOTIDE SEQUENCE</scope>
</reference>